<proteinExistence type="predicted"/>
<keyword evidence="2" id="KW-1185">Reference proteome</keyword>
<comment type="caution">
    <text evidence="1">The sequence shown here is derived from an EMBL/GenBank/DDBJ whole genome shotgun (WGS) entry which is preliminary data.</text>
</comment>
<evidence type="ECO:0000313" key="1">
    <source>
        <dbReference type="EMBL" id="CAG7724845.1"/>
    </source>
</evidence>
<dbReference type="AlphaFoldDB" id="A0A8J2JZF5"/>
<dbReference type="EMBL" id="CAJVCH010114503">
    <property type="protein sequence ID" value="CAG7724845.1"/>
    <property type="molecule type" value="Genomic_DNA"/>
</dbReference>
<gene>
    <name evidence="1" type="ORF">AFUS01_LOCUS13841</name>
</gene>
<sequence length="72" mass="8349">MIASIFRSNWEDPGNSIIHKCWNGNVPQSPSPSCFRHAVCHRLLKFTLIFRRPACNVAIFLRRSNANSNMRY</sequence>
<name>A0A8J2JZF5_9HEXA</name>
<protein>
    <submittedName>
        <fullName evidence="1">Uncharacterized protein</fullName>
    </submittedName>
</protein>
<evidence type="ECO:0000313" key="2">
    <source>
        <dbReference type="Proteomes" id="UP000708208"/>
    </source>
</evidence>
<dbReference type="Proteomes" id="UP000708208">
    <property type="component" value="Unassembled WGS sequence"/>
</dbReference>
<accession>A0A8J2JZF5</accession>
<organism evidence="1 2">
    <name type="scientific">Allacma fusca</name>
    <dbReference type="NCBI Taxonomy" id="39272"/>
    <lineage>
        <taxon>Eukaryota</taxon>
        <taxon>Metazoa</taxon>
        <taxon>Ecdysozoa</taxon>
        <taxon>Arthropoda</taxon>
        <taxon>Hexapoda</taxon>
        <taxon>Collembola</taxon>
        <taxon>Symphypleona</taxon>
        <taxon>Sminthuridae</taxon>
        <taxon>Allacma</taxon>
    </lineage>
</organism>
<reference evidence="1" key="1">
    <citation type="submission" date="2021-06" db="EMBL/GenBank/DDBJ databases">
        <authorList>
            <person name="Hodson N. C."/>
            <person name="Mongue J. A."/>
            <person name="Jaron S. K."/>
        </authorList>
    </citation>
    <scope>NUCLEOTIDE SEQUENCE</scope>
</reference>